<organism evidence="8 9">
    <name type="scientific">Candidatus Doudnabacteria bacterium RIFCSPHIGHO2_01_FULL_46_14</name>
    <dbReference type="NCBI Taxonomy" id="1817824"/>
    <lineage>
        <taxon>Bacteria</taxon>
        <taxon>Candidatus Doudnaibacteriota</taxon>
    </lineage>
</organism>
<protein>
    <recommendedName>
        <fullName evidence="6">Large ribosomal subunit protein uL23</fullName>
    </recommendedName>
</protein>
<evidence type="ECO:0000256" key="1">
    <source>
        <dbReference type="ARBA" id="ARBA00006700"/>
    </source>
</evidence>
<dbReference type="InterPro" id="IPR001014">
    <property type="entry name" value="Ribosomal_uL23_CS"/>
</dbReference>
<sequence length="98" mass="10903">MVSHASEVLVKPLLSEKGTHLASTGRYVFMVKKQANKPEIKKSIQRVYKVHVEGIRIVNLPAKKRRYGRASGQTSEHKKAIITLKKGEKIPGIIESVG</sequence>
<evidence type="ECO:0000256" key="6">
    <source>
        <dbReference type="HAMAP-Rule" id="MF_01369"/>
    </source>
</evidence>
<dbReference type="AlphaFoldDB" id="A0A1F5NKY8"/>
<dbReference type="NCBIfam" id="NF004363">
    <property type="entry name" value="PRK05738.2-4"/>
    <property type="match status" value="1"/>
</dbReference>
<dbReference type="Gene3D" id="3.30.70.330">
    <property type="match status" value="1"/>
</dbReference>
<dbReference type="PROSITE" id="PS00050">
    <property type="entry name" value="RIBOSOMAL_L23"/>
    <property type="match status" value="1"/>
</dbReference>
<comment type="function">
    <text evidence="6">One of the early assembly proteins it binds 23S rRNA. One of the proteins that surrounds the polypeptide exit tunnel on the outside of the ribosome. Forms the main docking site for trigger factor binding to the ribosome.</text>
</comment>
<comment type="subunit">
    <text evidence="6">Part of the 50S ribosomal subunit. Contacts protein L29, and trigger factor when it is bound to the ribosome.</text>
</comment>
<dbReference type="HAMAP" id="MF_01369_B">
    <property type="entry name" value="Ribosomal_uL23_B"/>
    <property type="match status" value="1"/>
</dbReference>
<gene>
    <name evidence="6" type="primary">rplW</name>
    <name evidence="8" type="ORF">A2751_03925</name>
</gene>
<comment type="similarity">
    <text evidence="1 6 7">Belongs to the universal ribosomal protein uL23 family.</text>
</comment>
<dbReference type="GO" id="GO:1990904">
    <property type="term" value="C:ribonucleoprotein complex"/>
    <property type="evidence" value="ECO:0007669"/>
    <property type="project" value="UniProtKB-KW"/>
</dbReference>
<evidence type="ECO:0000256" key="5">
    <source>
        <dbReference type="ARBA" id="ARBA00023274"/>
    </source>
</evidence>
<keyword evidence="2 6" id="KW-0699">rRNA-binding</keyword>
<dbReference type="GO" id="GO:0006412">
    <property type="term" value="P:translation"/>
    <property type="evidence" value="ECO:0007669"/>
    <property type="project" value="UniProtKB-UniRule"/>
</dbReference>
<keyword evidence="3 6" id="KW-0694">RNA-binding</keyword>
<dbReference type="STRING" id="1817824.A2751_03925"/>
<evidence type="ECO:0000256" key="2">
    <source>
        <dbReference type="ARBA" id="ARBA00022730"/>
    </source>
</evidence>
<evidence type="ECO:0000256" key="4">
    <source>
        <dbReference type="ARBA" id="ARBA00022980"/>
    </source>
</evidence>
<dbReference type="InterPro" id="IPR012677">
    <property type="entry name" value="Nucleotide-bd_a/b_plait_sf"/>
</dbReference>
<dbReference type="GO" id="GO:0003735">
    <property type="term" value="F:structural constituent of ribosome"/>
    <property type="evidence" value="ECO:0007669"/>
    <property type="project" value="InterPro"/>
</dbReference>
<dbReference type="InterPro" id="IPR013025">
    <property type="entry name" value="Ribosomal_uL23-like"/>
</dbReference>
<dbReference type="InterPro" id="IPR012678">
    <property type="entry name" value="Ribosomal_uL23/eL15/eS24_sf"/>
</dbReference>
<comment type="caution">
    <text evidence="8">The sequence shown here is derived from an EMBL/GenBank/DDBJ whole genome shotgun (WGS) entry which is preliminary data.</text>
</comment>
<name>A0A1F5NKY8_9BACT</name>
<dbReference type="Proteomes" id="UP000176864">
    <property type="component" value="Unassembled WGS sequence"/>
</dbReference>
<reference evidence="8 9" key="1">
    <citation type="journal article" date="2016" name="Nat. Commun.">
        <title>Thousands of microbial genomes shed light on interconnected biogeochemical processes in an aquifer system.</title>
        <authorList>
            <person name="Anantharaman K."/>
            <person name="Brown C.T."/>
            <person name="Hug L.A."/>
            <person name="Sharon I."/>
            <person name="Castelle C.J."/>
            <person name="Probst A.J."/>
            <person name="Thomas B.C."/>
            <person name="Singh A."/>
            <person name="Wilkins M.J."/>
            <person name="Karaoz U."/>
            <person name="Brodie E.L."/>
            <person name="Williams K.H."/>
            <person name="Hubbard S.S."/>
            <person name="Banfield J.F."/>
        </authorList>
    </citation>
    <scope>NUCLEOTIDE SEQUENCE [LARGE SCALE GENOMIC DNA]</scope>
</reference>
<dbReference type="GO" id="GO:0005840">
    <property type="term" value="C:ribosome"/>
    <property type="evidence" value="ECO:0007669"/>
    <property type="project" value="UniProtKB-KW"/>
</dbReference>
<proteinExistence type="inferred from homology"/>
<dbReference type="EMBL" id="MFEK01000014">
    <property type="protein sequence ID" value="OGE78349.1"/>
    <property type="molecule type" value="Genomic_DNA"/>
</dbReference>
<accession>A0A1F5NKY8</accession>
<dbReference type="SUPFAM" id="SSF54189">
    <property type="entry name" value="Ribosomal proteins S24e, L23 and L15e"/>
    <property type="match status" value="1"/>
</dbReference>
<evidence type="ECO:0000256" key="7">
    <source>
        <dbReference type="RuleBase" id="RU003934"/>
    </source>
</evidence>
<keyword evidence="4 6" id="KW-0689">Ribosomal protein</keyword>
<dbReference type="GO" id="GO:0019843">
    <property type="term" value="F:rRNA binding"/>
    <property type="evidence" value="ECO:0007669"/>
    <property type="project" value="UniProtKB-UniRule"/>
</dbReference>
<evidence type="ECO:0000313" key="9">
    <source>
        <dbReference type="Proteomes" id="UP000176864"/>
    </source>
</evidence>
<evidence type="ECO:0000256" key="3">
    <source>
        <dbReference type="ARBA" id="ARBA00022884"/>
    </source>
</evidence>
<keyword evidence="5 6" id="KW-0687">Ribonucleoprotein</keyword>
<dbReference type="Pfam" id="PF00276">
    <property type="entry name" value="Ribosomal_L23"/>
    <property type="match status" value="1"/>
</dbReference>
<evidence type="ECO:0000313" key="8">
    <source>
        <dbReference type="EMBL" id="OGE78349.1"/>
    </source>
</evidence>